<dbReference type="PANTHER" id="PTHR33233:SF17">
    <property type="entry name" value="DUF4283 DOMAIN-CONTAINING PROTEIN"/>
    <property type="match status" value="1"/>
</dbReference>
<keyword evidence="4" id="KW-1185">Reference proteome</keyword>
<dbReference type="PANTHER" id="PTHR33233">
    <property type="entry name" value="ENDONUCLEASE/EXONUCLEASE/PHOSPHATASE"/>
    <property type="match status" value="1"/>
</dbReference>
<proteinExistence type="predicted"/>
<name>A0AAE1YMD6_9LAMI</name>
<dbReference type="InterPro" id="IPR025558">
    <property type="entry name" value="DUF4283"/>
</dbReference>
<evidence type="ECO:0000313" key="4">
    <source>
        <dbReference type="Proteomes" id="UP001293254"/>
    </source>
</evidence>
<comment type="caution">
    <text evidence="3">The sequence shown here is derived from an EMBL/GenBank/DDBJ whole genome shotgun (WGS) entry which is preliminary data.</text>
</comment>
<gene>
    <name evidence="3" type="ORF">Salat_1030400</name>
</gene>
<reference evidence="3" key="1">
    <citation type="submission" date="2020-06" db="EMBL/GenBank/DDBJ databases">
        <authorList>
            <person name="Li T."/>
            <person name="Hu X."/>
            <person name="Zhang T."/>
            <person name="Song X."/>
            <person name="Zhang H."/>
            <person name="Dai N."/>
            <person name="Sheng W."/>
            <person name="Hou X."/>
            <person name="Wei L."/>
        </authorList>
    </citation>
    <scope>NUCLEOTIDE SEQUENCE</scope>
    <source>
        <strain evidence="3">3651</strain>
        <tissue evidence="3">Leaf</tissue>
    </source>
</reference>
<reference evidence="3" key="2">
    <citation type="journal article" date="2024" name="Plant">
        <title>Genomic evolution and insights into agronomic trait innovations of Sesamum species.</title>
        <authorList>
            <person name="Miao H."/>
            <person name="Wang L."/>
            <person name="Qu L."/>
            <person name="Liu H."/>
            <person name="Sun Y."/>
            <person name="Le M."/>
            <person name="Wang Q."/>
            <person name="Wei S."/>
            <person name="Zheng Y."/>
            <person name="Lin W."/>
            <person name="Duan Y."/>
            <person name="Cao H."/>
            <person name="Xiong S."/>
            <person name="Wang X."/>
            <person name="Wei L."/>
            <person name="Li C."/>
            <person name="Ma Q."/>
            <person name="Ju M."/>
            <person name="Zhao R."/>
            <person name="Li G."/>
            <person name="Mu C."/>
            <person name="Tian Q."/>
            <person name="Mei H."/>
            <person name="Zhang T."/>
            <person name="Gao T."/>
            <person name="Zhang H."/>
        </authorList>
    </citation>
    <scope>NUCLEOTIDE SEQUENCE</scope>
    <source>
        <strain evidence="3">3651</strain>
    </source>
</reference>
<evidence type="ECO:0000313" key="3">
    <source>
        <dbReference type="EMBL" id="KAK4432682.1"/>
    </source>
</evidence>
<dbReference type="Pfam" id="PF14111">
    <property type="entry name" value="DUF4283"/>
    <property type="match status" value="1"/>
</dbReference>
<protein>
    <recommendedName>
        <fullName evidence="2">DUF4283 domain-containing protein</fullName>
    </recommendedName>
</protein>
<dbReference type="Proteomes" id="UP001293254">
    <property type="component" value="Unassembled WGS sequence"/>
</dbReference>
<evidence type="ECO:0000256" key="1">
    <source>
        <dbReference type="SAM" id="MobiDB-lite"/>
    </source>
</evidence>
<accession>A0AAE1YMD6</accession>
<dbReference type="AlphaFoldDB" id="A0AAE1YMD6"/>
<feature type="domain" description="DUF4283" evidence="2">
    <location>
        <begin position="147"/>
        <end position="223"/>
    </location>
</feature>
<evidence type="ECO:0000259" key="2">
    <source>
        <dbReference type="Pfam" id="PF14111"/>
    </source>
</evidence>
<dbReference type="EMBL" id="JACGWO010000003">
    <property type="protein sequence ID" value="KAK4432682.1"/>
    <property type="molecule type" value="Genomic_DNA"/>
</dbReference>
<organism evidence="3 4">
    <name type="scientific">Sesamum alatum</name>
    <dbReference type="NCBI Taxonomy" id="300844"/>
    <lineage>
        <taxon>Eukaryota</taxon>
        <taxon>Viridiplantae</taxon>
        <taxon>Streptophyta</taxon>
        <taxon>Embryophyta</taxon>
        <taxon>Tracheophyta</taxon>
        <taxon>Spermatophyta</taxon>
        <taxon>Magnoliopsida</taxon>
        <taxon>eudicotyledons</taxon>
        <taxon>Gunneridae</taxon>
        <taxon>Pentapetalae</taxon>
        <taxon>asterids</taxon>
        <taxon>lamiids</taxon>
        <taxon>Lamiales</taxon>
        <taxon>Pedaliaceae</taxon>
        <taxon>Sesamum</taxon>
    </lineage>
</organism>
<feature type="region of interest" description="Disordered" evidence="1">
    <location>
        <begin position="20"/>
        <end position="59"/>
    </location>
</feature>
<feature type="compositionally biased region" description="Polar residues" evidence="1">
    <location>
        <begin position="27"/>
        <end position="57"/>
    </location>
</feature>
<sequence>MAKQKKTKFVAETALSSAASSKLKIAQPTTAKTTALPNTAPSSAMATSKPTGTTQVGPPNFHQFISDMETHPPTAKHVHSVHAPTNQTGTTRLNKEVVPNAARLSKTSFARLFSSNRKLSFENKLTKFVVEEGPLTLQSIDLVDVRAKLGHCLVGYITGKFPGLKAIRTLAQSWGASFHQHDSGWLIFRFVRDEDRQRILAGGPYSVYGQPLILKNMPDCFKFKDDDISVTPV</sequence>